<evidence type="ECO:0000256" key="1">
    <source>
        <dbReference type="SAM" id="Phobius"/>
    </source>
</evidence>
<feature type="transmembrane region" description="Helical" evidence="1">
    <location>
        <begin position="487"/>
        <end position="504"/>
    </location>
</feature>
<accession>A0A061ACA7</accession>
<keyword evidence="1" id="KW-1133">Transmembrane helix</keyword>
<evidence type="ECO:0000256" key="2">
    <source>
        <dbReference type="SAM" id="SignalP"/>
    </source>
</evidence>
<dbReference type="InParanoid" id="A0A061ACA7"/>
<gene>
    <name evidence="3" type="ORF">Aocu_09710</name>
</gene>
<sequence length="564" mass="65081">MLKKIFIIMSLIVSAFALTINSSYALDTWELNDDGYHYYTQNLQFGNSITIAVDPSEVLEIFDYNLNIYVVPKSTSGIAQNQVKITFDYDDVPGYFGLYYEYADKSYLAISFVSNQAVEIKVRKLSDITNIPDDDLLDVSELPQTKNEGNFLMDVGHVNFSVQDRKVLITITYFGTHKIVYDMGIQTDMSLFNSTEAYYVNLSGDDPQIFINNSDNYYLKDMLSSDSKTFVKHTIWNLKTNELTHVNEYKAYTYIKQNDEGVLIAYFYTDTFVMDRILTAELEYTSRIRTDKFGFITEYTDWNRRQFNYTSDDALSYLDLSIDWNLLVPGWGLHSLGLNPLNALTIPRIDVVNFSNMTNYNITQNEVKTYFESLYDSFNNNSQEDSYKLFAFALSDGALIDTGIVKMQTEIYNNKNNPEDPHNFQIFHIVYETNGHIYQTVGEDIDVVVDTDPDISTPDNIFSALEQLLKMFTDFQQFMSSLNWNDTLTIVIAVVVGLIILIIIKSLETVISVIKMIFGAIKLVFMGILNLVKFIFSIPGKLFKFLKFLFIPKKKNKYKRSYRK</sequence>
<dbReference type="STRING" id="35623.Aocu_09710"/>
<dbReference type="RefSeq" id="WP_045749506.1">
    <property type="nucleotide sequence ID" value="NZ_FUZK01000001.1"/>
</dbReference>
<protein>
    <submittedName>
        <fullName evidence="3">Phage protein L2_02 of Acholeplasma phage L2</fullName>
    </submittedName>
</protein>
<dbReference type="OrthoDB" id="385467at2"/>
<reference evidence="4" key="1">
    <citation type="submission" date="2014-05" db="EMBL/GenBank/DDBJ databases">
        <authorList>
            <person name="Kube M."/>
        </authorList>
    </citation>
    <scope>NUCLEOTIDE SEQUENCE [LARGE SCALE GENOMIC DNA]</scope>
</reference>
<keyword evidence="1" id="KW-0812">Transmembrane</keyword>
<proteinExistence type="predicted"/>
<feature type="chain" id="PRO_5001593803" evidence="2">
    <location>
        <begin position="26"/>
        <end position="564"/>
    </location>
</feature>
<evidence type="ECO:0000313" key="4">
    <source>
        <dbReference type="Proteomes" id="UP000032434"/>
    </source>
</evidence>
<dbReference type="EMBL" id="LK028559">
    <property type="protein sequence ID" value="CDR31044.1"/>
    <property type="molecule type" value="Genomic_DNA"/>
</dbReference>
<dbReference type="KEGG" id="aoc:Aocu_09710"/>
<keyword evidence="1" id="KW-0472">Membrane</keyword>
<feature type="signal peptide" evidence="2">
    <location>
        <begin position="1"/>
        <end position="25"/>
    </location>
</feature>
<feature type="transmembrane region" description="Helical" evidence="1">
    <location>
        <begin position="516"/>
        <end position="536"/>
    </location>
</feature>
<keyword evidence="2" id="KW-0732">Signal</keyword>
<dbReference type="HOGENOM" id="CLU_482045_0_0_14"/>
<organism evidence="3 4">
    <name type="scientific">Acholeplasma oculi</name>
    <dbReference type="NCBI Taxonomy" id="35623"/>
    <lineage>
        <taxon>Bacteria</taxon>
        <taxon>Bacillati</taxon>
        <taxon>Mycoplasmatota</taxon>
        <taxon>Mollicutes</taxon>
        <taxon>Acholeplasmatales</taxon>
        <taxon>Acholeplasmataceae</taxon>
        <taxon>Acholeplasma</taxon>
    </lineage>
</organism>
<dbReference type="Proteomes" id="UP000032434">
    <property type="component" value="Chromosome 1"/>
</dbReference>
<dbReference type="AlphaFoldDB" id="A0A061ACA7"/>
<evidence type="ECO:0000313" key="3">
    <source>
        <dbReference type="EMBL" id="CDR31044.1"/>
    </source>
</evidence>
<name>A0A061ACA7_9MOLU</name>
<keyword evidence="4" id="KW-1185">Reference proteome</keyword>
<dbReference type="PATRIC" id="fig|35623.3.peg.971"/>